<reference evidence="6 7" key="1">
    <citation type="submission" date="2022-01" db="EMBL/GenBank/DDBJ databases">
        <title>Octadecabacter sp. nov., isolated from a marine alga.</title>
        <authorList>
            <person name="Jin M.S."/>
            <person name="Kim H.M."/>
            <person name="Han D.M."/>
            <person name="Jung J.J."/>
            <person name="Jeon C.O."/>
        </authorList>
    </citation>
    <scope>NUCLEOTIDE SEQUENCE [LARGE SCALE GENOMIC DNA]</scope>
    <source>
        <strain evidence="6 7">G9-8</strain>
    </source>
</reference>
<gene>
    <name evidence="6" type="ORF">L0664_12315</name>
</gene>
<sequence length="67" mass="7236">MADDPFFYVILVACLVVLAILAWGLSTFQAGGDSKKSNKIMQLRIVAQFVAVVLIVGFAYVRSQGAN</sequence>
<evidence type="ECO:0000313" key="7">
    <source>
        <dbReference type="Proteomes" id="UP001200557"/>
    </source>
</evidence>
<evidence type="ECO:0000313" key="6">
    <source>
        <dbReference type="EMBL" id="MCF2871855.1"/>
    </source>
</evidence>
<keyword evidence="7" id="KW-1185">Reference proteome</keyword>
<dbReference type="Pfam" id="PF04588">
    <property type="entry name" value="HIG_1_N"/>
    <property type="match status" value="1"/>
</dbReference>
<dbReference type="InterPro" id="IPR007667">
    <property type="entry name" value="Hypoxia_induced_domain"/>
</dbReference>
<protein>
    <submittedName>
        <fullName evidence="6">Twin transmembrane helix small protein</fullName>
    </submittedName>
</protein>
<dbReference type="RefSeq" id="WP_235226149.1">
    <property type="nucleotide sequence ID" value="NZ_JAKGAQ010000002.1"/>
</dbReference>
<evidence type="ECO:0000256" key="1">
    <source>
        <dbReference type="ARBA" id="ARBA00022692"/>
    </source>
</evidence>
<dbReference type="NCBIfam" id="NF033233">
    <property type="entry name" value="twin_helix"/>
    <property type="match status" value="1"/>
</dbReference>
<name>A0ABS9CX77_9RHOB</name>
<proteinExistence type="predicted"/>
<evidence type="ECO:0000256" key="4">
    <source>
        <dbReference type="SAM" id="Phobius"/>
    </source>
</evidence>
<keyword evidence="3 4" id="KW-0472">Membrane</keyword>
<comment type="caution">
    <text evidence="6">The sequence shown here is derived from an EMBL/GenBank/DDBJ whole genome shotgun (WGS) entry which is preliminary data.</text>
</comment>
<evidence type="ECO:0000256" key="3">
    <source>
        <dbReference type="ARBA" id="ARBA00023136"/>
    </source>
</evidence>
<keyword evidence="2 4" id="KW-1133">Transmembrane helix</keyword>
<dbReference type="Proteomes" id="UP001200557">
    <property type="component" value="Unassembled WGS sequence"/>
</dbReference>
<organism evidence="6 7">
    <name type="scientific">Octadecabacter dasysiphoniae</name>
    <dbReference type="NCBI Taxonomy" id="2909341"/>
    <lineage>
        <taxon>Bacteria</taxon>
        <taxon>Pseudomonadati</taxon>
        <taxon>Pseudomonadota</taxon>
        <taxon>Alphaproteobacteria</taxon>
        <taxon>Rhodobacterales</taxon>
        <taxon>Roseobacteraceae</taxon>
        <taxon>Octadecabacter</taxon>
    </lineage>
</organism>
<feature type="transmembrane region" description="Helical" evidence="4">
    <location>
        <begin position="6"/>
        <end position="25"/>
    </location>
</feature>
<evidence type="ECO:0000259" key="5">
    <source>
        <dbReference type="PROSITE" id="PS51503"/>
    </source>
</evidence>
<accession>A0ABS9CX77</accession>
<dbReference type="EMBL" id="JAKGAQ010000002">
    <property type="protein sequence ID" value="MCF2871855.1"/>
    <property type="molecule type" value="Genomic_DNA"/>
</dbReference>
<dbReference type="PROSITE" id="PS51503">
    <property type="entry name" value="HIG1"/>
    <property type="match status" value="1"/>
</dbReference>
<feature type="domain" description="HIG1" evidence="5">
    <location>
        <begin position="1"/>
        <end position="67"/>
    </location>
</feature>
<feature type="transmembrane region" description="Helical" evidence="4">
    <location>
        <begin position="45"/>
        <end position="61"/>
    </location>
</feature>
<dbReference type="Gene3D" id="6.10.140.1320">
    <property type="match status" value="1"/>
</dbReference>
<evidence type="ECO:0000256" key="2">
    <source>
        <dbReference type="ARBA" id="ARBA00022989"/>
    </source>
</evidence>
<keyword evidence="1 4" id="KW-0812">Transmembrane</keyword>